<accession>I4C353</accession>
<comment type="cofactor">
    <cofactor evidence="1">
        <name>[4Fe-4S] cluster</name>
        <dbReference type="ChEBI" id="CHEBI:49883"/>
    </cofactor>
</comment>
<evidence type="ECO:0000256" key="3">
    <source>
        <dbReference type="ARBA" id="ARBA00022691"/>
    </source>
</evidence>
<keyword evidence="9" id="KW-1185">Reference proteome</keyword>
<protein>
    <submittedName>
        <fullName evidence="8">Anaerobic ribonucleoside-triphosphate reductase activating protein</fullName>
    </submittedName>
</protein>
<dbReference type="GO" id="GO:0046872">
    <property type="term" value="F:metal ion binding"/>
    <property type="evidence" value="ECO:0007669"/>
    <property type="project" value="UniProtKB-KW"/>
</dbReference>
<dbReference type="GO" id="GO:0051539">
    <property type="term" value="F:4 iron, 4 sulfur cluster binding"/>
    <property type="evidence" value="ECO:0007669"/>
    <property type="project" value="UniProtKB-KW"/>
</dbReference>
<evidence type="ECO:0000259" key="7">
    <source>
        <dbReference type="PROSITE" id="PS51918"/>
    </source>
</evidence>
<gene>
    <name evidence="8" type="ordered locus">Desti_1281</name>
</gene>
<dbReference type="PANTHER" id="PTHR30352:SF13">
    <property type="entry name" value="GLYCYL-RADICAL ENZYME ACTIVATING ENZYME YJJW-RELATED"/>
    <property type="match status" value="1"/>
</dbReference>
<dbReference type="CDD" id="cd01335">
    <property type="entry name" value="Radical_SAM"/>
    <property type="match status" value="1"/>
</dbReference>
<dbReference type="PANTHER" id="PTHR30352">
    <property type="entry name" value="PYRUVATE FORMATE-LYASE-ACTIVATING ENZYME"/>
    <property type="match status" value="1"/>
</dbReference>
<dbReference type="HOGENOM" id="CLU_078147_2_1_7"/>
<keyword evidence="2" id="KW-0004">4Fe-4S</keyword>
<dbReference type="InterPro" id="IPR058240">
    <property type="entry name" value="rSAM_sf"/>
</dbReference>
<organism evidence="8 9">
    <name type="scientific">Desulfomonile tiedjei (strain ATCC 49306 / DSM 6799 / DCB-1)</name>
    <dbReference type="NCBI Taxonomy" id="706587"/>
    <lineage>
        <taxon>Bacteria</taxon>
        <taxon>Pseudomonadati</taxon>
        <taxon>Thermodesulfobacteriota</taxon>
        <taxon>Desulfomonilia</taxon>
        <taxon>Desulfomonilales</taxon>
        <taxon>Desulfomonilaceae</taxon>
        <taxon>Desulfomonile</taxon>
    </lineage>
</organism>
<dbReference type="SFLD" id="SFLDG01094">
    <property type="entry name" value="Uncharacterised_Radical_SAM_Su"/>
    <property type="match status" value="1"/>
</dbReference>
<dbReference type="Pfam" id="PF04055">
    <property type="entry name" value="Radical_SAM"/>
    <property type="match status" value="1"/>
</dbReference>
<dbReference type="SFLD" id="SFLDS00029">
    <property type="entry name" value="Radical_SAM"/>
    <property type="match status" value="1"/>
</dbReference>
<dbReference type="SUPFAM" id="SSF102114">
    <property type="entry name" value="Radical SAM enzymes"/>
    <property type="match status" value="1"/>
</dbReference>
<sequence length="236" mass="26371">MLPVKGFIQTSFLDWPGKLCSILFLSGCGFRCPACHNADLVLKPDDLPDHSLDRILAKIGKRNQWLDGITVTGGEPTINKRLPEFLQALRATQTAVKLDTNGSNPAMLTELIRKRLVDAVYMDVKAPLNRKDYSTVAGVPVDVRLIKRSIEILRNSDIEVVFRTTAIPGLVEEPQLREIKNYLGVGRPFILQFFRNKRTLDPSFAEIPEFPAARADAMRAEFEIRPGATEILARTG</sequence>
<keyword evidence="6" id="KW-0411">Iron-sulfur</keyword>
<reference evidence="9" key="1">
    <citation type="submission" date="2012-06" db="EMBL/GenBank/DDBJ databases">
        <title>Complete sequence of chromosome of Desulfomonile tiedjei DSM 6799.</title>
        <authorList>
            <person name="Lucas S."/>
            <person name="Copeland A."/>
            <person name="Lapidus A."/>
            <person name="Glavina del Rio T."/>
            <person name="Dalin E."/>
            <person name="Tice H."/>
            <person name="Bruce D."/>
            <person name="Goodwin L."/>
            <person name="Pitluck S."/>
            <person name="Peters L."/>
            <person name="Ovchinnikova G."/>
            <person name="Zeytun A."/>
            <person name="Lu M."/>
            <person name="Kyrpides N."/>
            <person name="Mavromatis K."/>
            <person name="Ivanova N."/>
            <person name="Brettin T."/>
            <person name="Detter J.C."/>
            <person name="Han C."/>
            <person name="Larimer F."/>
            <person name="Land M."/>
            <person name="Hauser L."/>
            <person name="Markowitz V."/>
            <person name="Cheng J.-F."/>
            <person name="Hugenholtz P."/>
            <person name="Woyke T."/>
            <person name="Wu D."/>
            <person name="Spring S."/>
            <person name="Schroeder M."/>
            <person name="Brambilla E."/>
            <person name="Klenk H.-P."/>
            <person name="Eisen J.A."/>
        </authorList>
    </citation>
    <scope>NUCLEOTIDE SEQUENCE [LARGE SCALE GENOMIC DNA]</scope>
    <source>
        <strain evidence="9">ATCC 49306 / DSM 6799 / DCB-1</strain>
    </source>
</reference>
<dbReference type="RefSeq" id="WP_014809145.1">
    <property type="nucleotide sequence ID" value="NC_018025.1"/>
</dbReference>
<dbReference type="OrthoDB" id="9782387at2"/>
<dbReference type="Gene3D" id="3.20.20.70">
    <property type="entry name" value="Aldolase class I"/>
    <property type="match status" value="1"/>
</dbReference>
<dbReference type="EMBL" id="CP003360">
    <property type="protein sequence ID" value="AFM23994.1"/>
    <property type="molecule type" value="Genomic_DNA"/>
</dbReference>
<dbReference type="GO" id="GO:0003824">
    <property type="term" value="F:catalytic activity"/>
    <property type="evidence" value="ECO:0007669"/>
    <property type="project" value="InterPro"/>
</dbReference>
<keyword evidence="3" id="KW-0949">S-adenosyl-L-methionine</keyword>
<evidence type="ECO:0000256" key="6">
    <source>
        <dbReference type="ARBA" id="ARBA00023014"/>
    </source>
</evidence>
<evidence type="ECO:0000256" key="2">
    <source>
        <dbReference type="ARBA" id="ARBA00022485"/>
    </source>
</evidence>
<evidence type="ECO:0000256" key="5">
    <source>
        <dbReference type="ARBA" id="ARBA00023004"/>
    </source>
</evidence>
<name>I4C353_DESTA</name>
<dbReference type="InterPro" id="IPR012840">
    <property type="entry name" value="NrdG2"/>
</dbReference>
<feature type="domain" description="Radical SAM core" evidence="7">
    <location>
        <begin position="14"/>
        <end position="225"/>
    </location>
</feature>
<evidence type="ECO:0000256" key="4">
    <source>
        <dbReference type="ARBA" id="ARBA00022723"/>
    </source>
</evidence>
<evidence type="ECO:0000313" key="9">
    <source>
        <dbReference type="Proteomes" id="UP000006055"/>
    </source>
</evidence>
<evidence type="ECO:0000313" key="8">
    <source>
        <dbReference type="EMBL" id="AFM23994.1"/>
    </source>
</evidence>
<dbReference type="NCBIfam" id="TIGR02495">
    <property type="entry name" value="NrdG2"/>
    <property type="match status" value="1"/>
</dbReference>
<dbReference type="PROSITE" id="PS51918">
    <property type="entry name" value="RADICAL_SAM"/>
    <property type="match status" value="1"/>
</dbReference>
<dbReference type="eggNOG" id="COG1180">
    <property type="taxonomic scope" value="Bacteria"/>
</dbReference>
<dbReference type="KEGG" id="dti:Desti_1281"/>
<keyword evidence="5" id="KW-0408">Iron</keyword>
<evidence type="ECO:0000256" key="1">
    <source>
        <dbReference type="ARBA" id="ARBA00001966"/>
    </source>
</evidence>
<dbReference type="InterPro" id="IPR034457">
    <property type="entry name" value="Organic_radical-activating"/>
</dbReference>
<dbReference type="Proteomes" id="UP000006055">
    <property type="component" value="Chromosome"/>
</dbReference>
<dbReference type="STRING" id="706587.Desti_1281"/>
<proteinExistence type="predicted"/>
<dbReference type="InterPro" id="IPR007197">
    <property type="entry name" value="rSAM"/>
</dbReference>
<dbReference type="AlphaFoldDB" id="I4C353"/>
<keyword evidence="4" id="KW-0479">Metal-binding</keyword>
<dbReference type="InterPro" id="IPR013785">
    <property type="entry name" value="Aldolase_TIM"/>
</dbReference>